<dbReference type="Pfam" id="PF07963">
    <property type="entry name" value="N_methyl"/>
    <property type="match status" value="1"/>
</dbReference>
<keyword evidence="1" id="KW-0472">Membrane</keyword>
<evidence type="ECO:0000256" key="1">
    <source>
        <dbReference type="SAM" id="Phobius"/>
    </source>
</evidence>
<name>A0ABY6HF15_9FIRM</name>
<organism evidence="2 3">
    <name type="scientific">Acetobacterium wieringae</name>
    <dbReference type="NCBI Taxonomy" id="52694"/>
    <lineage>
        <taxon>Bacteria</taxon>
        <taxon>Bacillati</taxon>
        <taxon>Bacillota</taxon>
        <taxon>Clostridia</taxon>
        <taxon>Eubacteriales</taxon>
        <taxon>Eubacteriaceae</taxon>
        <taxon>Acetobacterium</taxon>
    </lineage>
</organism>
<feature type="transmembrane region" description="Helical" evidence="1">
    <location>
        <begin position="12"/>
        <end position="36"/>
    </location>
</feature>
<protein>
    <submittedName>
        <fullName evidence="2">Prepilin-type N-terminal cleavage/methylation domain-containing protein</fullName>
    </submittedName>
</protein>
<reference evidence="2" key="1">
    <citation type="submission" date="2021-11" db="EMBL/GenBank/DDBJ databases">
        <title>Isoprene-degrading acetogen.</title>
        <authorList>
            <person name="Yang Y."/>
            <person name="Jin H."/>
            <person name="Yan J."/>
        </authorList>
    </citation>
    <scope>NUCLEOTIDE SEQUENCE</scope>
    <source>
        <strain evidence="2">Berkeley</strain>
    </source>
</reference>
<dbReference type="Proteomes" id="UP001163550">
    <property type="component" value="Chromosome"/>
</dbReference>
<keyword evidence="3" id="KW-1185">Reference proteome</keyword>
<dbReference type="PROSITE" id="PS00409">
    <property type="entry name" value="PROKAR_NTER_METHYL"/>
    <property type="match status" value="1"/>
</dbReference>
<gene>
    <name evidence="2" type="ORF">LNN31_01070</name>
</gene>
<evidence type="ECO:0000313" key="2">
    <source>
        <dbReference type="EMBL" id="UYO63070.1"/>
    </source>
</evidence>
<sequence>MKKTMNDQRGITLIETIAATAIIAIILVTIVGALFYGQKMIVFTDAKNNEAAQAQELVDSIMTSLSKGILPTDTLLGATNVAENAGEKFVYDGSKPKQYYYTETILNGEAGYTINVRVYYNNGDSHVDLKAFAKKFKTGDII</sequence>
<dbReference type="EMBL" id="CP087994">
    <property type="protein sequence ID" value="UYO63070.1"/>
    <property type="molecule type" value="Genomic_DNA"/>
</dbReference>
<dbReference type="InterPro" id="IPR012902">
    <property type="entry name" value="N_methyl_site"/>
</dbReference>
<dbReference type="RefSeq" id="WP_228877830.1">
    <property type="nucleotide sequence ID" value="NZ_CABIIK010000001.1"/>
</dbReference>
<evidence type="ECO:0000313" key="3">
    <source>
        <dbReference type="Proteomes" id="UP001163550"/>
    </source>
</evidence>
<keyword evidence="1" id="KW-0812">Transmembrane</keyword>
<keyword evidence="1" id="KW-1133">Transmembrane helix</keyword>
<proteinExistence type="predicted"/>
<accession>A0ABY6HF15</accession>